<proteinExistence type="predicted"/>
<dbReference type="PANTHER" id="PTHR21389:SF0">
    <property type="entry name" value="ETOPOSIDE-INDUCED PROTEIN 2.4 HOMOLOG"/>
    <property type="match status" value="1"/>
</dbReference>
<evidence type="ECO:0000313" key="8">
    <source>
        <dbReference type="RefSeq" id="XP_030515128.2"/>
    </source>
</evidence>
<feature type="transmembrane region" description="Helical" evidence="5">
    <location>
        <begin position="116"/>
        <end position="138"/>
    </location>
</feature>
<feature type="transmembrane region" description="Helical" evidence="5">
    <location>
        <begin position="58"/>
        <end position="77"/>
    </location>
</feature>
<keyword evidence="3 5" id="KW-1133">Transmembrane helix</keyword>
<dbReference type="RefSeq" id="XP_030515126.2">
    <property type="nucleotide sequence ID" value="XM_030659266.2"/>
</dbReference>
<dbReference type="RefSeq" id="XP_030515128.2">
    <property type="nucleotide sequence ID" value="XM_030659268.2"/>
</dbReference>
<evidence type="ECO:0000256" key="1">
    <source>
        <dbReference type="ARBA" id="ARBA00004141"/>
    </source>
</evidence>
<dbReference type="Pfam" id="PF07264">
    <property type="entry name" value="EI24"/>
    <property type="match status" value="1"/>
</dbReference>
<dbReference type="PANTHER" id="PTHR21389">
    <property type="entry name" value="P53 INDUCED PROTEIN"/>
    <property type="match status" value="1"/>
</dbReference>
<sequence length="344" mass="38913">MDGGRDVEDGGSVAPLVRRIRGRVLPSQSRLPLPQVTFLSLVFSSSSKKLSIRTGQCFLLNGFIFLGSILVLHLLVIPTLQWILPENCCQITSQDSCPFSSVLKLYSFLHFGLVQLLYVFWFYPLYIFSFILSAIWYSDIAKHGFAAMEGSQSTLEQPSSKNEAVALERKIETEKLVDLGGLMIGIGEQVYSILLLTFFFLEVYVLGFVPYIGKPLNILLLSWMYAYYCFEYKWNFTGVSLDKRLDFFESNWAFFAGFGNPCVLASFFFSPLVGYGVMAILFPLFVLTATSSRAEQAIFSEGRKKRDAGIGRLPIFYAADTLSMWVLGLFSLESREQLQEKKMH</sequence>
<dbReference type="GO" id="GO:0016020">
    <property type="term" value="C:membrane"/>
    <property type="evidence" value="ECO:0007669"/>
    <property type="project" value="UniProtKB-SubCell"/>
</dbReference>
<reference evidence="7 8" key="1">
    <citation type="submission" date="2025-05" db="UniProtKB">
        <authorList>
            <consortium name="RefSeq"/>
        </authorList>
    </citation>
    <scope>IDENTIFICATION</scope>
    <source>
        <tissue evidence="7 8">Leaf</tissue>
    </source>
</reference>
<evidence type="ECO:0000256" key="4">
    <source>
        <dbReference type="ARBA" id="ARBA00023136"/>
    </source>
</evidence>
<dbReference type="AlphaFoldDB" id="A0A8B8MYA7"/>
<feature type="transmembrane region" description="Helical" evidence="5">
    <location>
        <begin position="315"/>
        <end position="332"/>
    </location>
</feature>
<dbReference type="KEGG" id="rarg:115728859"/>
<evidence type="ECO:0000256" key="3">
    <source>
        <dbReference type="ARBA" id="ARBA00022989"/>
    </source>
</evidence>
<evidence type="ECO:0000256" key="2">
    <source>
        <dbReference type="ARBA" id="ARBA00022692"/>
    </source>
</evidence>
<keyword evidence="6" id="KW-1185">Reference proteome</keyword>
<evidence type="ECO:0000313" key="7">
    <source>
        <dbReference type="RefSeq" id="XP_030515126.2"/>
    </source>
</evidence>
<feature type="transmembrane region" description="Helical" evidence="5">
    <location>
        <begin position="275"/>
        <end position="294"/>
    </location>
</feature>
<organism evidence="6 7">
    <name type="scientific">Rhodamnia argentea</name>
    <dbReference type="NCBI Taxonomy" id="178133"/>
    <lineage>
        <taxon>Eukaryota</taxon>
        <taxon>Viridiplantae</taxon>
        <taxon>Streptophyta</taxon>
        <taxon>Embryophyta</taxon>
        <taxon>Tracheophyta</taxon>
        <taxon>Spermatophyta</taxon>
        <taxon>Magnoliopsida</taxon>
        <taxon>eudicotyledons</taxon>
        <taxon>Gunneridae</taxon>
        <taxon>Pentapetalae</taxon>
        <taxon>rosids</taxon>
        <taxon>malvids</taxon>
        <taxon>Myrtales</taxon>
        <taxon>Myrtaceae</taxon>
        <taxon>Myrtoideae</taxon>
        <taxon>Myrteae</taxon>
        <taxon>Australasian group</taxon>
        <taxon>Rhodamnia</taxon>
    </lineage>
</organism>
<keyword evidence="4 5" id="KW-0472">Membrane</keyword>
<comment type="subcellular location">
    <subcellularLocation>
        <location evidence="1">Membrane</location>
        <topology evidence="1">Multi-pass membrane protein</topology>
    </subcellularLocation>
</comment>
<dbReference type="GO" id="GO:0005783">
    <property type="term" value="C:endoplasmic reticulum"/>
    <property type="evidence" value="ECO:0007669"/>
    <property type="project" value="TreeGrafter"/>
</dbReference>
<keyword evidence="2 5" id="KW-0812">Transmembrane</keyword>
<dbReference type="GeneID" id="115728859"/>
<accession>A0A8B8MYA7</accession>
<protein>
    <submittedName>
        <fullName evidence="7 8">Protein EI24 homolog isoform X1</fullName>
    </submittedName>
</protein>
<gene>
    <name evidence="7 8" type="primary">LOC115728859</name>
</gene>
<name>A0A8B8MYA7_9MYRT</name>
<evidence type="ECO:0000256" key="5">
    <source>
        <dbReference type="SAM" id="Phobius"/>
    </source>
</evidence>
<evidence type="ECO:0000313" key="6">
    <source>
        <dbReference type="Proteomes" id="UP000827889"/>
    </source>
</evidence>
<dbReference type="InterPro" id="IPR059112">
    <property type="entry name" value="CysZ/EI24"/>
</dbReference>
<dbReference type="GO" id="GO:0016236">
    <property type="term" value="P:macroautophagy"/>
    <property type="evidence" value="ECO:0007669"/>
    <property type="project" value="TreeGrafter"/>
</dbReference>
<dbReference type="Proteomes" id="UP000827889">
    <property type="component" value="Chromosome 5"/>
</dbReference>